<evidence type="ECO:0000256" key="3">
    <source>
        <dbReference type="ARBA" id="ARBA00022692"/>
    </source>
</evidence>
<evidence type="ECO:0000313" key="10">
    <source>
        <dbReference type="Proteomes" id="UP001158576"/>
    </source>
</evidence>
<evidence type="ECO:0000256" key="8">
    <source>
        <dbReference type="SAM" id="Phobius"/>
    </source>
</evidence>
<keyword evidence="4" id="KW-0813">Transport</keyword>
<dbReference type="EMBL" id="OU015568">
    <property type="protein sequence ID" value="CAG5078193.1"/>
    <property type="molecule type" value="Genomic_DNA"/>
</dbReference>
<feature type="transmembrane region" description="Helical" evidence="8">
    <location>
        <begin position="209"/>
        <end position="227"/>
    </location>
</feature>
<evidence type="ECO:0000256" key="4">
    <source>
        <dbReference type="ARBA" id="ARBA00022847"/>
    </source>
</evidence>
<keyword evidence="6 8" id="KW-0472">Membrane</keyword>
<dbReference type="InterPro" id="IPR004710">
    <property type="entry name" value="Bilac:Na_transpt"/>
</dbReference>
<feature type="transmembrane region" description="Helical" evidence="8">
    <location>
        <begin position="142"/>
        <end position="162"/>
    </location>
</feature>
<dbReference type="Pfam" id="PF01758">
    <property type="entry name" value="SBF"/>
    <property type="match status" value="1"/>
</dbReference>
<proteinExistence type="inferred from homology"/>
<dbReference type="Proteomes" id="UP001158576">
    <property type="component" value="Chromosome PAR"/>
</dbReference>
<reference evidence="9 10" key="1">
    <citation type="submission" date="2021-04" db="EMBL/GenBank/DDBJ databases">
        <authorList>
            <person name="Bliznina A."/>
        </authorList>
    </citation>
    <scope>NUCLEOTIDE SEQUENCE [LARGE SCALE GENOMIC DNA]</scope>
</reference>
<dbReference type="InterPro" id="IPR002657">
    <property type="entry name" value="BilAc:Na_symport/Acr3"/>
</dbReference>
<evidence type="ECO:0000256" key="7">
    <source>
        <dbReference type="SAM" id="MobiDB-lite"/>
    </source>
</evidence>
<accession>A0ABN7RJC6</accession>
<dbReference type="InterPro" id="IPR038770">
    <property type="entry name" value="Na+/solute_symporter_sf"/>
</dbReference>
<name>A0ABN7RJC6_OIKDI</name>
<feature type="compositionally biased region" description="Polar residues" evidence="7">
    <location>
        <begin position="455"/>
        <end position="471"/>
    </location>
</feature>
<feature type="transmembrane region" description="Helical" evidence="8">
    <location>
        <begin position="239"/>
        <end position="262"/>
    </location>
</feature>
<evidence type="ECO:0000256" key="6">
    <source>
        <dbReference type="ARBA" id="ARBA00023136"/>
    </source>
</evidence>
<protein>
    <submittedName>
        <fullName evidence="9">Oidioi.mRNA.OKI2018_I69.PAR.g8924.t1.cds</fullName>
    </submittedName>
</protein>
<dbReference type="PANTHER" id="PTHR10361">
    <property type="entry name" value="SODIUM-BILE ACID COTRANSPORTER"/>
    <property type="match status" value="1"/>
</dbReference>
<keyword evidence="3 8" id="KW-0812">Transmembrane</keyword>
<dbReference type="Gene3D" id="1.20.1530.20">
    <property type="match status" value="1"/>
</dbReference>
<evidence type="ECO:0000313" key="9">
    <source>
        <dbReference type="EMBL" id="CAG5078193.1"/>
    </source>
</evidence>
<feature type="transmembrane region" description="Helical" evidence="8">
    <location>
        <begin position="94"/>
        <end position="122"/>
    </location>
</feature>
<sequence>MKDIEVSLIQEEVLVDQVVKSGLSDDPLCPVVNATQDKLDLHAFCISDDWQSVKDLDGFPDSYGRDNSTFENIYIFCEHVNQPMFIKLSNGLQLIIVLAIILLMLGLGPVGATIATLVQFLLMPVVAFGLGKLFKMDEIKMMTMIVLGCCPGGTLSNFMALLLRGDMNLSILMTSVSTVVGVGAIPIMIKALSSFVVDPCTDLTVDTVAIVKPLVLTLFPCAIGMVIKKYCKDKTCEIIIKIGKIGMLVGLVALVGINIALYGSSLVKRFPVDILIAISCVPWMGFVFGFVFARLAREPPRSARTIMLETGLKNAQICLIIMMMAFPPEKIGVLMMMPVYFLFFQCLESAVLAFIVTRYLASQDEETQEKLLEYAPGAEKAEFQRQVSTKIAKRTFTPEGQVVEVRKERFENVLVTQDNRGDCSISFMCGSCGKEAGNFRTLSCNTEDLEPQKMNPISSPGHQMRLASTRSNDFEAA</sequence>
<dbReference type="PANTHER" id="PTHR10361:SF28">
    <property type="entry name" value="P3 PROTEIN-RELATED"/>
    <property type="match status" value="1"/>
</dbReference>
<keyword evidence="5 8" id="KW-1133">Transmembrane helix</keyword>
<keyword evidence="4" id="KW-0769">Symport</keyword>
<feature type="region of interest" description="Disordered" evidence="7">
    <location>
        <begin position="451"/>
        <end position="477"/>
    </location>
</feature>
<keyword evidence="10" id="KW-1185">Reference proteome</keyword>
<feature type="transmembrane region" description="Helical" evidence="8">
    <location>
        <begin position="274"/>
        <end position="293"/>
    </location>
</feature>
<evidence type="ECO:0000256" key="2">
    <source>
        <dbReference type="ARBA" id="ARBA00006528"/>
    </source>
</evidence>
<comment type="subcellular location">
    <subcellularLocation>
        <location evidence="1">Membrane</location>
        <topology evidence="1">Multi-pass membrane protein</topology>
    </subcellularLocation>
</comment>
<organism evidence="9 10">
    <name type="scientific">Oikopleura dioica</name>
    <name type="common">Tunicate</name>
    <dbReference type="NCBI Taxonomy" id="34765"/>
    <lineage>
        <taxon>Eukaryota</taxon>
        <taxon>Metazoa</taxon>
        <taxon>Chordata</taxon>
        <taxon>Tunicata</taxon>
        <taxon>Appendicularia</taxon>
        <taxon>Copelata</taxon>
        <taxon>Oikopleuridae</taxon>
        <taxon>Oikopleura</taxon>
    </lineage>
</organism>
<evidence type="ECO:0000256" key="5">
    <source>
        <dbReference type="ARBA" id="ARBA00022989"/>
    </source>
</evidence>
<gene>
    <name evidence="9" type="ORF">OKIOD_LOCUS482</name>
</gene>
<evidence type="ECO:0000256" key="1">
    <source>
        <dbReference type="ARBA" id="ARBA00004141"/>
    </source>
</evidence>
<feature type="transmembrane region" description="Helical" evidence="8">
    <location>
        <begin position="169"/>
        <end position="189"/>
    </location>
</feature>
<comment type="similarity">
    <text evidence="2">Belongs to the bile acid:sodium symporter (BASS) (TC 2.A.28) family.</text>
</comment>